<evidence type="ECO:0000259" key="8">
    <source>
        <dbReference type="Pfam" id="PF12849"/>
    </source>
</evidence>
<reference evidence="9" key="1">
    <citation type="submission" date="2021-01" db="EMBL/GenBank/DDBJ databases">
        <title>YIM 132084 draft genome.</title>
        <authorList>
            <person name="An D."/>
        </authorList>
    </citation>
    <scope>NUCLEOTIDE SEQUENCE</scope>
    <source>
        <strain evidence="9">YIM 132084</strain>
    </source>
</reference>
<evidence type="ECO:0000256" key="3">
    <source>
        <dbReference type="ARBA" id="ARBA00022592"/>
    </source>
</evidence>
<dbReference type="NCBIfam" id="TIGR00975">
    <property type="entry name" value="3a0107s03"/>
    <property type="match status" value="1"/>
</dbReference>
<feature type="domain" description="PBP" evidence="8">
    <location>
        <begin position="81"/>
        <end position="372"/>
    </location>
</feature>
<dbReference type="InterPro" id="IPR005673">
    <property type="entry name" value="ABC_phos-bd_PstS"/>
</dbReference>
<feature type="binding site" evidence="5">
    <location>
        <position position="139"/>
    </location>
    <ligand>
        <name>phosphate</name>
        <dbReference type="ChEBI" id="CHEBI:43474"/>
    </ligand>
</feature>
<dbReference type="PANTHER" id="PTHR42996:SF1">
    <property type="entry name" value="PHOSPHATE-BINDING PROTEIN PSTS"/>
    <property type="match status" value="1"/>
</dbReference>
<comment type="caution">
    <text evidence="9">The sequence shown here is derived from an EMBL/GenBank/DDBJ whole genome shotgun (WGS) entry which is preliminary data.</text>
</comment>
<feature type="chain" id="PRO_5037275510" description="Phosphate-binding protein" evidence="7">
    <location>
        <begin position="30"/>
        <end position="401"/>
    </location>
</feature>
<dbReference type="AlphaFoldDB" id="A0A938YDT7"/>
<dbReference type="SUPFAM" id="SSF53850">
    <property type="entry name" value="Periplasmic binding protein-like II"/>
    <property type="match status" value="1"/>
</dbReference>
<keyword evidence="3 4" id="KW-0592">Phosphate transport</keyword>
<gene>
    <name evidence="9" type="primary">pstS</name>
    <name evidence="9" type="ORF">JL106_04790</name>
</gene>
<evidence type="ECO:0000256" key="2">
    <source>
        <dbReference type="ARBA" id="ARBA00022448"/>
    </source>
</evidence>
<keyword evidence="2 4" id="KW-0813">Transport</keyword>
<dbReference type="PANTHER" id="PTHR42996">
    <property type="entry name" value="PHOSPHATE-BINDING PROTEIN PSTS"/>
    <property type="match status" value="1"/>
</dbReference>
<protein>
    <recommendedName>
        <fullName evidence="4">Phosphate-binding protein</fullName>
    </recommendedName>
</protein>
<organism evidence="9 10">
    <name type="scientific">Nakamurella leprariae</name>
    <dbReference type="NCBI Taxonomy" id="2803911"/>
    <lineage>
        <taxon>Bacteria</taxon>
        <taxon>Bacillati</taxon>
        <taxon>Actinomycetota</taxon>
        <taxon>Actinomycetes</taxon>
        <taxon>Nakamurellales</taxon>
        <taxon>Nakamurellaceae</taxon>
        <taxon>Nakamurella</taxon>
    </lineage>
</organism>
<keyword evidence="7" id="KW-0732">Signal</keyword>
<sequence>MEESSVKNTRTRVSTLLALAAAGALTLSACGSDDNTATPSSSSSSSSSASSGSTSTGATSSSSGTTGSGDTTTFEGAGFTCAEGDLRSSGSTAQGRVMEQWIADFNALCGANVNAYGGGGSGKGVQDFVGNQTDWAGSDSALNADQQTQAEARCEGNPAWNLPMVVGPIAMAYNLDGVDSLVMTPAVLAGIFDGTITNWNAPEIAEINSGASLPDLAIQAVHRAEDSGTTANFTRYLKAAAGDAWGFEPGNAWQAPGGVAAQGSDGVSQQVEGTPGSIGYVEWGFAEDAGLGIAQIDNGGGAVELTAETAGNALAAAEVVGEGNDLALKLDYATQEADAYPAVLVTYEIVCSAGNGDNVDLLKSFLGYMATDGQASMEELGAAPLPAELQTRVVESIQAVS</sequence>
<evidence type="ECO:0000256" key="1">
    <source>
        <dbReference type="ARBA" id="ARBA00008725"/>
    </source>
</evidence>
<evidence type="ECO:0000256" key="5">
    <source>
        <dbReference type="PIRSR" id="PIRSR002756-1"/>
    </source>
</evidence>
<accession>A0A938YDT7</accession>
<dbReference type="GO" id="GO:0035435">
    <property type="term" value="P:phosphate ion transmembrane transport"/>
    <property type="evidence" value="ECO:0007669"/>
    <property type="project" value="InterPro"/>
</dbReference>
<dbReference type="PROSITE" id="PS51257">
    <property type="entry name" value="PROKAR_LIPOPROTEIN"/>
    <property type="match status" value="1"/>
</dbReference>
<evidence type="ECO:0000256" key="6">
    <source>
        <dbReference type="SAM" id="MobiDB-lite"/>
    </source>
</evidence>
<keyword evidence="10" id="KW-1185">Reference proteome</keyword>
<dbReference type="InterPro" id="IPR050962">
    <property type="entry name" value="Phosphate-bind_PstS"/>
</dbReference>
<evidence type="ECO:0000313" key="9">
    <source>
        <dbReference type="EMBL" id="MBM9466597.1"/>
    </source>
</evidence>
<comment type="similarity">
    <text evidence="1 4">Belongs to the PstS family.</text>
</comment>
<proteinExistence type="inferred from homology"/>
<name>A0A938YDT7_9ACTN</name>
<evidence type="ECO:0000256" key="7">
    <source>
        <dbReference type="SAM" id="SignalP"/>
    </source>
</evidence>
<dbReference type="PIRSF" id="PIRSF002756">
    <property type="entry name" value="PstS"/>
    <property type="match status" value="1"/>
</dbReference>
<dbReference type="Pfam" id="PF12849">
    <property type="entry name" value="PBP_like_2"/>
    <property type="match status" value="1"/>
</dbReference>
<evidence type="ECO:0000313" key="10">
    <source>
        <dbReference type="Proteomes" id="UP000663792"/>
    </source>
</evidence>
<dbReference type="EMBL" id="JAERWK010000006">
    <property type="protein sequence ID" value="MBM9466597.1"/>
    <property type="molecule type" value="Genomic_DNA"/>
</dbReference>
<dbReference type="Proteomes" id="UP000663792">
    <property type="component" value="Unassembled WGS sequence"/>
</dbReference>
<evidence type="ECO:0000256" key="4">
    <source>
        <dbReference type="PIRNR" id="PIRNR002756"/>
    </source>
</evidence>
<dbReference type="InterPro" id="IPR024370">
    <property type="entry name" value="PBP_domain"/>
</dbReference>
<dbReference type="GO" id="GO:0043190">
    <property type="term" value="C:ATP-binding cassette (ABC) transporter complex"/>
    <property type="evidence" value="ECO:0007669"/>
    <property type="project" value="InterPro"/>
</dbReference>
<feature type="binding site" evidence="5">
    <location>
        <begin position="91"/>
        <end position="93"/>
    </location>
    <ligand>
        <name>phosphate</name>
        <dbReference type="ChEBI" id="CHEBI:43474"/>
    </ligand>
</feature>
<dbReference type="CDD" id="cd13565">
    <property type="entry name" value="PBP2_PstS"/>
    <property type="match status" value="1"/>
</dbReference>
<feature type="compositionally biased region" description="Low complexity" evidence="6">
    <location>
        <begin position="36"/>
        <end position="73"/>
    </location>
</feature>
<feature type="binding site" evidence="5">
    <location>
        <position position="121"/>
    </location>
    <ligand>
        <name>phosphate</name>
        <dbReference type="ChEBI" id="CHEBI:43474"/>
    </ligand>
</feature>
<feature type="binding site" evidence="5">
    <location>
        <begin position="227"/>
        <end position="229"/>
    </location>
    <ligand>
        <name>phosphate</name>
        <dbReference type="ChEBI" id="CHEBI:43474"/>
    </ligand>
</feature>
<dbReference type="GO" id="GO:0042301">
    <property type="term" value="F:phosphate ion binding"/>
    <property type="evidence" value="ECO:0007669"/>
    <property type="project" value="InterPro"/>
</dbReference>
<dbReference type="Gene3D" id="3.40.190.10">
    <property type="entry name" value="Periplasmic binding protein-like II"/>
    <property type="match status" value="2"/>
</dbReference>
<feature type="signal peptide" evidence="7">
    <location>
        <begin position="1"/>
        <end position="29"/>
    </location>
</feature>
<feature type="region of interest" description="Disordered" evidence="6">
    <location>
        <begin position="31"/>
        <end position="76"/>
    </location>
</feature>